<dbReference type="AlphaFoldDB" id="A0A1H9LTZ9"/>
<evidence type="ECO:0000313" key="3">
    <source>
        <dbReference type="Proteomes" id="UP000199021"/>
    </source>
</evidence>
<gene>
    <name evidence="2" type="ORF">SAMN05444359_12554</name>
</gene>
<dbReference type="GO" id="GO:0003677">
    <property type="term" value="F:DNA binding"/>
    <property type="evidence" value="ECO:0007669"/>
    <property type="project" value="InterPro"/>
</dbReference>
<dbReference type="RefSeq" id="WP_090171825.1">
    <property type="nucleotide sequence ID" value="NZ_FOFB01000025.1"/>
</dbReference>
<dbReference type="EMBL" id="FOFB01000025">
    <property type="protein sequence ID" value="SER14333.1"/>
    <property type="molecule type" value="Genomic_DNA"/>
</dbReference>
<dbReference type="InParanoid" id="A0A1H9LTZ9"/>
<dbReference type="PANTHER" id="PTHR33360">
    <property type="entry name" value="TRANSPOSASE FOR INSERTION SEQUENCE ELEMENT IS200"/>
    <property type="match status" value="1"/>
</dbReference>
<sequence length="149" mass="17278">MSKTYIRTVYQIVFSTKHRVPCLTKPNREKLFRYLSKILENKRCTVYQIGGIEDHLHIICSLHPSVALASVVKDLKLASSSVIKKEKLFPGFTAWQVGYSAFTYKPEALTDLIHYVAIQEEHHHGETSPEELRRLLRAHGIEFDETYFE</sequence>
<proteinExistence type="predicted"/>
<dbReference type="Gene3D" id="3.30.70.1290">
    <property type="entry name" value="Transposase IS200-like"/>
    <property type="match status" value="1"/>
</dbReference>
<dbReference type="Proteomes" id="UP000199021">
    <property type="component" value="Unassembled WGS sequence"/>
</dbReference>
<protein>
    <submittedName>
        <fullName evidence="2">REP element-mobilizing transposase RayT</fullName>
    </submittedName>
</protein>
<dbReference type="SUPFAM" id="SSF143422">
    <property type="entry name" value="Transposase IS200-like"/>
    <property type="match status" value="1"/>
</dbReference>
<dbReference type="InterPro" id="IPR036515">
    <property type="entry name" value="Transposase_17_sf"/>
</dbReference>
<dbReference type="GO" id="GO:0006313">
    <property type="term" value="P:DNA transposition"/>
    <property type="evidence" value="ECO:0007669"/>
    <property type="project" value="InterPro"/>
</dbReference>
<feature type="domain" description="Transposase IS200-like" evidence="1">
    <location>
        <begin position="5"/>
        <end position="119"/>
    </location>
</feature>
<evidence type="ECO:0000313" key="2">
    <source>
        <dbReference type="EMBL" id="SER14333.1"/>
    </source>
</evidence>
<dbReference type="OrthoDB" id="9797997at2"/>
<dbReference type="InterPro" id="IPR002686">
    <property type="entry name" value="Transposase_17"/>
</dbReference>
<name>A0A1H9LTZ9_9BACT</name>
<reference evidence="3" key="1">
    <citation type="submission" date="2016-10" db="EMBL/GenBank/DDBJ databases">
        <authorList>
            <person name="Varghese N."/>
            <person name="Submissions S."/>
        </authorList>
    </citation>
    <scope>NUCLEOTIDE SEQUENCE [LARGE SCALE GENOMIC DNA]</scope>
    <source>
        <strain evidence="3">DSM 24740</strain>
    </source>
</reference>
<accession>A0A1H9LTZ9</accession>
<dbReference type="GO" id="GO:0004803">
    <property type="term" value="F:transposase activity"/>
    <property type="evidence" value="ECO:0007669"/>
    <property type="project" value="InterPro"/>
</dbReference>
<dbReference type="STRING" id="478744.SAMN05444359_12554"/>
<organism evidence="2 3">
    <name type="scientific">Neolewinella agarilytica</name>
    <dbReference type="NCBI Taxonomy" id="478744"/>
    <lineage>
        <taxon>Bacteria</taxon>
        <taxon>Pseudomonadati</taxon>
        <taxon>Bacteroidota</taxon>
        <taxon>Saprospiria</taxon>
        <taxon>Saprospirales</taxon>
        <taxon>Lewinellaceae</taxon>
        <taxon>Neolewinella</taxon>
    </lineage>
</organism>
<dbReference type="NCBIfam" id="NF033573">
    <property type="entry name" value="transpos_IS200"/>
    <property type="match status" value="1"/>
</dbReference>
<dbReference type="PANTHER" id="PTHR33360:SF2">
    <property type="entry name" value="TRANSPOSASE FOR INSERTION SEQUENCE ELEMENT IS200"/>
    <property type="match status" value="1"/>
</dbReference>
<dbReference type="Pfam" id="PF01797">
    <property type="entry name" value="Y1_Tnp"/>
    <property type="match status" value="1"/>
</dbReference>
<evidence type="ECO:0000259" key="1">
    <source>
        <dbReference type="SMART" id="SM01321"/>
    </source>
</evidence>
<keyword evidence="3" id="KW-1185">Reference proteome</keyword>
<dbReference type="SMART" id="SM01321">
    <property type="entry name" value="Y1_Tnp"/>
    <property type="match status" value="1"/>
</dbReference>